<dbReference type="SUPFAM" id="SSF52540">
    <property type="entry name" value="P-loop containing nucleoside triphosphate hydrolases"/>
    <property type="match status" value="1"/>
</dbReference>
<organism evidence="2 3">
    <name type="scientific">Mytilus coruscus</name>
    <name type="common">Sea mussel</name>
    <dbReference type="NCBI Taxonomy" id="42192"/>
    <lineage>
        <taxon>Eukaryota</taxon>
        <taxon>Metazoa</taxon>
        <taxon>Spiralia</taxon>
        <taxon>Lophotrochozoa</taxon>
        <taxon>Mollusca</taxon>
        <taxon>Bivalvia</taxon>
        <taxon>Autobranchia</taxon>
        <taxon>Pteriomorphia</taxon>
        <taxon>Mytilida</taxon>
        <taxon>Mytiloidea</taxon>
        <taxon>Mytilidae</taxon>
        <taxon>Mytilinae</taxon>
        <taxon>Mytilus</taxon>
    </lineage>
</organism>
<evidence type="ECO:0000313" key="3">
    <source>
        <dbReference type="Proteomes" id="UP000507470"/>
    </source>
</evidence>
<feature type="region of interest" description="Disordered" evidence="1">
    <location>
        <begin position="73"/>
        <end position="93"/>
    </location>
</feature>
<accession>A0A6J8DVN2</accession>
<protein>
    <submittedName>
        <fullName evidence="2">Uncharacterized protein</fullName>
    </submittedName>
</protein>
<dbReference type="Proteomes" id="UP000507470">
    <property type="component" value="Unassembled WGS sequence"/>
</dbReference>
<name>A0A6J8DVN2_MYTCO</name>
<evidence type="ECO:0000256" key="1">
    <source>
        <dbReference type="SAM" id="MobiDB-lite"/>
    </source>
</evidence>
<dbReference type="InterPro" id="IPR027417">
    <property type="entry name" value="P-loop_NTPase"/>
</dbReference>
<gene>
    <name evidence="2" type="ORF">MCOR_45686</name>
</gene>
<dbReference type="AlphaFoldDB" id="A0A6J8DVN2"/>
<evidence type="ECO:0000313" key="2">
    <source>
        <dbReference type="EMBL" id="CAC5412699.1"/>
    </source>
</evidence>
<dbReference type="OrthoDB" id="6134087at2759"/>
<keyword evidence="3" id="KW-1185">Reference proteome</keyword>
<dbReference type="EMBL" id="CACVKT020008082">
    <property type="protein sequence ID" value="CAC5412699.1"/>
    <property type="molecule type" value="Genomic_DNA"/>
</dbReference>
<dbReference type="Gene3D" id="3.40.50.300">
    <property type="entry name" value="P-loop containing nucleotide triphosphate hydrolases"/>
    <property type="match status" value="2"/>
</dbReference>
<sequence length="237" mass="26361">MDEINEFIELMEISKTERRYFARVMIVGKNSVGKTCLSRRLLKENIDDVTSTDGVDIVERRCKINLDDGSWKIEKGRPNSESNNSKGNMQSRLSKRDASAVFDYEIGPCTPMVDKSNAYATKAESIGLLDKVSTSSNYVGYTTINNNVMITVNQAHLKENEDQNILPSLLMPMDLTSSLVSTTPTSNGSSHLYASCGLWEFAGQKEFYATHQAFLTSSAIYLVVTDIADDISKQNVQ</sequence>
<proteinExistence type="predicted"/>
<feature type="compositionally biased region" description="Polar residues" evidence="1">
    <location>
        <begin position="79"/>
        <end position="92"/>
    </location>
</feature>
<reference evidence="2 3" key="1">
    <citation type="submission" date="2020-06" db="EMBL/GenBank/DDBJ databases">
        <authorList>
            <person name="Li R."/>
            <person name="Bekaert M."/>
        </authorList>
    </citation>
    <scope>NUCLEOTIDE SEQUENCE [LARGE SCALE GENOMIC DNA]</scope>
    <source>
        <strain evidence="3">wild</strain>
    </source>
</reference>